<keyword evidence="2" id="KW-1185">Reference proteome</keyword>
<proteinExistence type="predicted"/>
<evidence type="ECO:0008006" key="3">
    <source>
        <dbReference type="Google" id="ProtNLM"/>
    </source>
</evidence>
<sequence length="521" mass="59533">MREHKGPFGTPDGSRADLEDILHDFVALDGRPGFGGVATRADDAMVRVIVGRIGAGKTVYMRRLFSHQEASKSVYADPPQQDLPQTDLVIQACQWFPSELLTEKWMQLWHRAILRSLTTHLLTARELRGTVDAGEAAAIRGEYGHLIGKFRQPRSIYSELRDIIFSHNAAIHLRRYLENPDWDDLESVLADLLRESMPIFFYLDAVDERINSAPMYWLRCQEGLFMQVMQLLRDSRFGSRLHVVVCVRELVLASIYRSEHAPRYHNEPHIRVLDWSREAIEFLLRQKIERLTDEYLMAPSLPNGSLSWLGRTWVHNEARGVDEDVLEYIIRHTRLIPRDIVSLGNDLCQVVAQQKSLGRTEVPGEVLRRVVSMAAKRFGDSQLAQCASQIAADAIPRHAVKKGFADFYLSDQEYARSLRQELKDIIRAVGVDRFDAGDLHQMEDLAKEGFDGSTSIASILWQNGLLGFVEGGRYSFYSVSDMNELELPRHAHEYVFHPCLMDAVPGLRPSGREVVYPYYRE</sequence>
<organism evidence="1 2">
    <name type="scientific">Geodermatophilus maliterrae</name>
    <dbReference type="NCBI Taxonomy" id="3162531"/>
    <lineage>
        <taxon>Bacteria</taxon>
        <taxon>Bacillati</taxon>
        <taxon>Actinomycetota</taxon>
        <taxon>Actinomycetes</taxon>
        <taxon>Geodermatophilales</taxon>
        <taxon>Geodermatophilaceae</taxon>
        <taxon>Geodermatophilus</taxon>
    </lineage>
</organism>
<comment type="caution">
    <text evidence="1">The sequence shown here is derived from an EMBL/GenBank/DDBJ whole genome shotgun (WGS) entry which is preliminary data.</text>
</comment>
<evidence type="ECO:0000313" key="1">
    <source>
        <dbReference type="EMBL" id="MEX5717759.1"/>
    </source>
</evidence>
<reference evidence="1 2" key="1">
    <citation type="submission" date="2024-06" db="EMBL/GenBank/DDBJ databases">
        <title>Draft genome sequence of Geodermatophilus badlandi, a novel member of the Geodermatophilaceae isolated from badland sedimentary rocks in the Red desert, Wyoming, USA.</title>
        <authorList>
            <person name="Ben Tekaya S."/>
            <person name="Nouioui I."/>
            <person name="Flores G.M."/>
            <person name="Shaal M.N."/>
            <person name="Bredoire F."/>
            <person name="Basile F."/>
            <person name="Van Diepen L."/>
            <person name="Ward N.L."/>
        </authorList>
    </citation>
    <scope>NUCLEOTIDE SEQUENCE [LARGE SCALE GENOMIC DNA]</scope>
    <source>
        <strain evidence="1 2">WL48A</strain>
    </source>
</reference>
<accession>A0ABV3XB25</accession>
<evidence type="ECO:0000313" key="2">
    <source>
        <dbReference type="Proteomes" id="UP001560045"/>
    </source>
</evidence>
<gene>
    <name evidence="1" type="ORF">ABQ292_05170</name>
</gene>
<dbReference type="EMBL" id="JBFNXQ010000009">
    <property type="protein sequence ID" value="MEX5717759.1"/>
    <property type="molecule type" value="Genomic_DNA"/>
</dbReference>
<name>A0ABV3XB25_9ACTN</name>
<dbReference type="NCBIfam" id="NF047389">
    <property type="entry name" value="ATPase_Sll1717"/>
    <property type="match status" value="1"/>
</dbReference>
<dbReference type="RefSeq" id="WP_369203927.1">
    <property type="nucleotide sequence ID" value="NZ_JBFNXQ010000009.1"/>
</dbReference>
<protein>
    <recommendedName>
        <fullName evidence="3">AAA ATPase domain-containing protein</fullName>
    </recommendedName>
</protein>
<dbReference type="InterPro" id="IPR059206">
    <property type="entry name" value="Sll1717-like"/>
</dbReference>
<dbReference type="Proteomes" id="UP001560045">
    <property type="component" value="Unassembled WGS sequence"/>
</dbReference>